<gene>
    <name evidence="2" type="ORF">Gferi_17775</name>
</gene>
<dbReference type="KEGG" id="gfe:Gferi_17775"/>
<organism evidence="2 3">
    <name type="scientific">Geosporobacter ferrireducens</name>
    <dbReference type="NCBI Taxonomy" id="1424294"/>
    <lineage>
        <taxon>Bacteria</taxon>
        <taxon>Bacillati</taxon>
        <taxon>Bacillota</taxon>
        <taxon>Clostridia</taxon>
        <taxon>Peptostreptococcales</taxon>
        <taxon>Thermotaleaceae</taxon>
        <taxon>Geosporobacter</taxon>
    </lineage>
</organism>
<dbReference type="Proteomes" id="UP000095743">
    <property type="component" value="Chromosome"/>
</dbReference>
<feature type="domain" description="N-acetyltransferase" evidence="1">
    <location>
        <begin position="4"/>
        <end position="176"/>
    </location>
</feature>
<dbReference type="STRING" id="1424294.Gferi_17775"/>
<dbReference type="RefSeq" id="WP_069978866.1">
    <property type="nucleotide sequence ID" value="NZ_CP017269.1"/>
</dbReference>
<dbReference type="PROSITE" id="PS51186">
    <property type="entry name" value="GNAT"/>
    <property type="match status" value="1"/>
</dbReference>
<keyword evidence="3" id="KW-1185">Reference proteome</keyword>
<dbReference type="PANTHER" id="PTHR39173">
    <property type="entry name" value="ACETYLTRANSFERASE"/>
    <property type="match status" value="1"/>
</dbReference>
<dbReference type="Pfam" id="PF13302">
    <property type="entry name" value="Acetyltransf_3"/>
    <property type="match status" value="1"/>
</dbReference>
<dbReference type="SUPFAM" id="SSF55729">
    <property type="entry name" value="Acyl-CoA N-acyltransferases (Nat)"/>
    <property type="match status" value="1"/>
</dbReference>
<evidence type="ECO:0000313" key="3">
    <source>
        <dbReference type="Proteomes" id="UP000095743"/>
    </source>
</evidence>
<sequence>MKRLKLVLPTPAYKEKLMDYKREFIENGDSLDGTAGLRKAETFEEWYSGFCDNLREETVRDGLVPATTYMAISTADGRLIGMIDIRHRLDDYLLNFGGHIGYSIRKSERQQGYATEMLGLALSECAKLNIKKVLITCDKDNVASARTIINNGGILENEIPEENRITQRYWIILDKDYDNNL</sequence>
<dbReference type="AlphaFoldDB" id="A0A1D8GK07"/>
<reference evidence="2 3" key="1">
    <citation type="submission" date="2016-09" db="EMBL/GenBank/DDBJ databases">
        <title>Genomic analysis reveals versatility of anaerobic energy metabolism of Geosporobacter ferrireducens IRF9 of phylum Firmicutes.</title>
        <authorList>
            <person name="Kim S.-J."/>
        </authorList>
    </citation>
    <scope>NUCLEOTIDE SEQUENCE [LARGE SCALE GENOMIC DNA]</scope>
    <source>
        <strain evidence="2 3">IRF9</strain>
    </source>
</reference>
<dbReference type="PANTHER" id="PTHR39173:SF1">
    <property type="entry name" value="ACETYLTRANSFERASE"/>
    <property type="match status" value="1"/>
</dbReference>
<keyword evidence="2" id="KW-0808">Transferase</keyword>
<evidence type="ECO:0000259" key="1">
    <source>
        <dbReference type="PROSITE" id="PS51186"/>
    </source>
</evidence>
<proteinExistence type="predicted"/>
<protein>
    <submittedName>
        <fullName evidence="2">GNAT family N-acetyltransferase</fullName>
    </submittedName>
</protein>
<evidence type="ECO:0000313" key="2">
    <source>
        <dbReference type="EMBL" id="AOT71239.1"/>
    </source>
</evidence>
<dbReference type="Gene3D" id="3.40.630.30">
    <property type="match status" value="1"/>
</dbReference>
<dbReference type="EMBL" id="CP017269">
    <property type="protein sequence ID" value="AOT71239.1"/>
    <property type="molecule type" value="Genomic_DNA"/>
</dbReference>
<dbReference type="InterPro" id="IPR016181">
    <property type="entry name" value="Acyl_CoA_acyltransferase"/>
</dbReference>
<dbReference type="GO" id="GO:0016747">
    <property type="term" value="F:acyltransferase activity, transferring groups other than amino-acyl groups"/>
    <property type="evidence" value="ECO:0007669"/>
    <property type="project" value="InterPro"/>
</dbReference>
<name>A0A1D8GK07_9FIRM</name>
<dbReference type="OrthoDB" id="9797989at2"/>
<dbReference type="InterPro" id="IPR000182">
    <property type="entry name" value="GNAT_dom"/>
</dbReference>
<accession>A0A1D8GK07</accession>